<protein>
    <submittedName>
        <fullName evidence="1">Uncharacterized protein</fullName>
    </submittedName>
</protein>
<dbReference type="Proteomes" id="UP001139414">
    <property type="component" value="Unassembled WGS sequence"/>
</dbReference>
<evidence type="ECO:0000313" key="2">
    <source>
        <dbReference type="Proteomes" id="UP001139414"/>
    </source>
</evidence>
<accession>A0A9X1RWS7</accession>
<organism evidence="1 2">
    <name type="scientific">Christiangramia sediminis</name>
    <dbReference type="NCBI Taxonomy" id="2881336"/>
    <lineage>
        <taxon>Bacteria</taxon>
        <taxon>Pseudomonadati</taxon>
        <taxon>Bacteroidota</taxon>
        <taxon>Flavobacteriia</taxon>
        <taxon>Flavobacteriales</taxon>
        <taxon>Flavobacteriaceae</taxon>
        <taxon>Christiangramia</taxon>
    </lineage>
</organism>
<dbReference type="AlphaFoldDB" id="A0A9X1RWS7"/>
<dbReference type="EMBL" id="JAJBZG010000001">
    <property type="protein sequence ID" value="MCB7479885.1"/>
    <property type="molecule type" value="Genomic_DNA"/>
</dbReference>
<keyword evidence="2" id="KW-1185">Reference proteome</keyword>
<dbReference type="RefSeq" id="WP_229337340.1">
    <property type="nucleotide sequence ID" value="NZ_JAJBZG010000001.1"/>
</dbReference>
<comment type="caution">
    <text evidence="1">The sequence shown here is derived from an EMBL/GenBank/DDBJ whole genome shotgun (WGS) entry which is preliminary data.</text>
</comment>
<evidence type="ECO:0000313" key="1">
    <source>
        <dbReference type="EMBL" id="MCB7479885.1"/>
    </source>
</evidence>
<gene>
    <name evidence="1" type="ORF">LGQ90_01300</name>
</gene>
<reference evidence="1" key="1">
    <citation type="submission" date="2021-10" db="EMBL/GenBank/DDBJ databases">
        <title>Gramella sp. ASW11-100T, isolated from marine sediment.</title>
        <authorList>
            <person name="Xia C."/>
        </authorList>
    </citation>
    <scope>NUCLEOTIDE SEQUENCE</scope>
    <source>
        <strain evidence="1">ASW11-100</strain>
    </source>
</reference>
<proteinExistence type="predicted"/>
<name>A0A9X1RWS7_9FLAO</name>
<sequence length="51" mass="5754">MSTLINLIISFIMGVLLGSQLEAPKTAHHDLKKQSTEIFQDLEARQKILEC</sequence>